<name>A0A085LUX4_9BILA</name>
<dbReference type="Proteomes" id="UP000030764">
    <property type="component" value="Unassembled WGS sequence"/>
</dbReference>
<sequence length="131" mass="14954">MEGAHRNGEQYLHAHEFCRMRLWFFSCLPLSTCELVANDLTILPMLPFIVRTMVTANANGINSLRKLHVLWPLNSISNVPIAFAQMAVRKSERHFAYVGPRNLCSDIKFTDDVTVSAVICICRHYFTSEHS</sequence>
<dbReference type="EMBL" id="KL363284">
    <property type="protein sequence ID" value="KFD48770.1"/>
    <property type="molecule type" value="Genomic_DNA"/>
</dbReference>
<keyword evidence="2" id="KW-1185">Reference proteome</keyword>
<protein>
    <submittedName>
        <fullName evidence="1">Uncharacterized protein</fullName>
    </submittedName>
</protein>
<proteinExistence type="predicted"/>
<dbReference type="AlphaFoldDB" id="A0A085LUX4"/>
<accession>A0A085LUX4</accession>
<feature type="non-terminal residue" evidence="1">
    <location>
        <position position="131"/>
    </location>
</feature>
<organism evidence="1 2">
    <name type="scientific">Trichuris suis</name>
    <name type="common">pig whipworm</name>
    <dbReference type="NCBI Taxonomy" id="68888"/>
    <lineage>
        <taxon>Eukaryota</taxon>
        <taxon>Metazoa</taxon>
        <taxon>Ecdysozoa</taxon>
        <taxon>Nematoda</taxon>
        <taxon>Enoplea</taxon>
        <taxon>Dorylaimia</taxon>
        <taxon>Trichinellida</taxon>
        <taxon>Trichuridae</taxon>
        <taxon>Trichuris</taxon>
    </lineage>
</organism>
<evidence type="ECO:0000313" key="2">
    <source>
        <dbReference type="Proteomes" id="UP000030764"/>
    </source>
</evidence>
<evidence type="ECO:0000313" key="1">
    <source>
        <dbReference type="EMBL" id="KFD48770.1"/>
    </source>
</evidence>
<reference evidence="1 2" key="1">
    <citation type="journal article" date="2014" name="Nat. Genet.">
        <title>Genome and transcriptome of the porcine whipworm Trichuris suis.</title>
        <authorList>
            <person name="Jex A.R."/>
            <person name="Nejsum P."/>
            <person name="Schwarz E.M."/>
            <person name="Hu L."/>
            <person name="Young N.D."/>
            <person name="Hall R.S."/>
            <person name="Korhonen P.K."/>
            <person name="Liao S."/>
            <person name="Thamsborg S."/>
            <person name="Xia J."/>
            <person name="Xu P."/>
            <person name="Wang S."/>
            <person name="Scheerlinck J.P."/>
            <person name="Hofmann A."/>
            <person name="Sternberg P.W."/>
            <person name="Wang J."/>
            <person name="Gasser R.B."/>
        </authorList>
    </citation>
    <scope>NUCLEOTIDE SEQUENCE [LARGE SCALE GENOMIC DNA]</scope>
    <source>
        <strain evidence="1">DCEP-RM93M</strain>
    </source>
</reference>
<gene>
    <name evidence="1" type="ORF">M513_10325</name>
</gene>